<dbReference type="SUPFAM" id="SSF50677">
    <property type="entry name" value="ValRS/IleRS/LeuRS editing domain"/>
    <property type="match status" value="1"/>
</dbReference>
<dbReference type="GO" id="GO:0005737">
    <property type="term" value="C:cytoplasm"/>
    <property type="evidence" value="ECO:0007669"/>
    <property type="project" value="UniProtKB-SubCell"/>
</dbReference>
<feature type="domain" description="Methionyl/Valyl/Leucyl/Isoleucyl-tRNA synthetase anticodon-binding" evidence="17">
    <location>
        <begin position="711"/>
        <end position="855"/>
    </location>
</feature>
<gene>
    <name evidence="15" type="primary">ileS</name>
    <name evidence="18" type="ORF">A2754_03675</name>
</gene>
<evidence type="ECO:0000313" key="19">
    <source>
        <dbReference type="Proteomes" id="UP000177953"/>
    </source>
</evidence>
<dbReference type="PANTHER" id="PTHR42780:SF1">
    <property type="entry name" value="ISOLEUCINE--TRNA LIGASE, CYTOPLASMIC"/>
    <property type="match status" value="1"/>
</dbReference>
<dbReference type="InterPro" id="IPR009008">
    <property type="entry name" value="Val/Leu/Ile-tRNA-synth_edit"/>
</dbReference>
<evidence type="ECO:0000259" key="16">
    <source>
        <dbReference type="Pfam" id="PF00133"/>
    </source>
</evidence>
<dbReference type="InterPro" id="IPR001412">
    <property type="entry name" value="aa-tRNA-synth_I_CS"/>
</dbReference>
<dbReference type="InterPro" id="IPR033709">
    <property type="entry name" value="Anticodon_Ile_ABEc"/>
</dbReference>
<dbReference type="Pfam" id="PF08264">
    <property type="entry name" value="Anticodon_1"/>
    <property type="match status" value="1"/>
</dbReference>
<sequence>MYNANQEEQEILKHWDKTKAFEKSVESRPESKPYVFYDGPPFATGLPHYGHIVASTMKDVVPRFWTMKGFRVERRWGWDCHGLPIENIVEKELGTKSKKEIEAMGVAKFNELCRSKVLGYVGEWEKTIRRLGRWVDMEHAYRTMDLSYMESVWWVFKQLWDKELVYEDYRSMHICPRCETTLSQQEVSEGYKDVKDISVFVKFKVKPESVLKSKHWSGMGPEADKVYILAWTTTPWTLPGNVALAINPNVTYSMELFRNEYYLIAYERRESIFFDNFGKEAHEIDHVEHFSGSNLIGLEYEPLFPYYKDTKNAFRVVAGDFVTTTEGTGIVHIAPAFGEDDFQVGKREEIPLVQHVSMDGKFKPEVTDFAGQEVKPRSDDDKVRLSSDIAVIRYLQEHGSFFAKQNLVHSYPHCWRCDTPLLNYATSSWFVKVTEIKDKALNLAKKINWSPEHIKEGRFGKWLEGARDWSVSRQRFWASVMPVWMCETKNQKNNESKKQSCDNVVVFGSVSELEEASGKKVTDLHKHVVDEITFPCEKCDGTMKRIPDVLDTWFDSGSMPYAQAHYPFENKKKFEDSFPAEFIAEGQDQTRAWFYYLHVLATALFKKIAFKNVIVNGIVLAEDGKKMSKKLQNYPDPNLLLEKYGADALRYYLVSSPVMEAESLNFSEAGVREMFNKVVNTLYNVVEFYLLFASERGKGKGERGKSENVLDRWILAKLNLLVKEVTEGLENYRLAVASRPIVEFITELSQWYVRRSRDRFKSSSAEASEDKAHALATLHEVLLTLSKVMAPFTPFIAEKIYLILKGEKESVHLEEWPEVNDKKINDKVIKEMEIVRKAVELGLALRAEAGIKVRQVLGEFSVADNKFSEQSKQIIADELNVKEVTGSHDGPNWIIKQDEGISVALNTEITDELKKEGLAREIVRTINQIRKEQKLTINDRVAVKYRTGSELLQSVFRDFNDEIKKSTLADELVTDENVVGTEVEIDGKKVAVGVEKNG</sequence>
<evidence type="ECO:0000256" key="11">
    <source>
        <dbReference type="ARBA" id="ARBA00022917"/>
    </source>
</evidence>
<dbReference type="GO" id="GO:0002161">
    <property type="term" value="F:aminoacyl-tRNA deacylase activity"/>
    <property type="evidence" value="ECO:0007669"/>
    <property type="project" value="InterPro"/>
</dbReference>
<evidence type="ECO:0000256" key="14">
    <source>
        <dbReference type="ARBA" id="ARBA00048359"/>
    </source>
</evidence>
<dbReference type="Proteomes" id="UP000177953">
    <property type="component" value="Unassembled WGS sequence"/>
</dbReference>
<evidence type="ECO:0000256" key="12">
    <source>
        <dbReference type="ARBA" id="ARBA00023146"/>
    </source>
</evidence>
<evidence type="ECO:0000256" key="2">
    <source>
        <dbReference type="ARBA" id="ARBA00004496"/>
    </source>
</evidence>
<comment type="function">
    <text evidence="13 15">Catalyzes the attachment of isoleucine to tRNA(Ile). As IleRS can inadvertently accommodate and process structurally similar amino acids such as valine, to avoid such errors it has two additional distinct tRNA(Ile)-dependent editing activities. One activity is designated as 'pretransfer' editing and involves the hydrolysis of activated Val-AMP. The other activity is designated 'posttransfer' editing and involves deacylation of mischarged Val-tRNA(Ile).</text>
</comment>
<dbReference type="InterPro" id="IPR023586">
    <property type="entry name" value="Ile-tRNA-ligase_type2"/>
</dbReference>
<dbReference type="NCBIfam" id="TIGR00392">
    <property type="entry name" value="ileS"/>
    <property type="match status" value="1"/>
</dbReference>
<dbReference type="CDD" id="cd07961">
    <property type="entry name" value="Anticodon_Ia_Ile_ABEc"/>
    <property type="match status" value="1"/>
</dbReference>
<proteinExistence type="inferred from homology"/>
<name>A0A1F6MFL6_9BACT</name>
<evidence type="ECO:0000256" key="6">
    <source>
        <dbReference type="ARBA" id="ARBA00022598"/>
    </source>
</evidence>
<comment type="catalytic activity">
    <reaction evidence="14 15">
        <text>tRNA(Ile) + L-isoleucine + ATP = L-isoleucyl-tRNA(Ile) + AMP + diphosphate</text>
        <dbReference type="Rhea" id="RHEA:11060"/>
        <dbReference type="Rhea" id="RHEA-COMP:9666"/>
        <dbReference type="Rhea" id="RHEA-COMP:9695"/>
        <dbReference type="ChEBI" id="CHEBI:30616"/>
        <dbReference type="ChEBI" id="CHEBI:33019"/>
        <dbReference type="ChEBI" id="CHEBI:58045"/>
        <dbReference type="ChEBI" id="CHEBI:78442"/>
        <dbReference type="ChEBI" id="CHEBI:78528"/>
        <dbReference type="ChEBI" id="CHEBI:456215"/>
        <dbReference type="EC" id="6.1.1.5"/>
    </reaction>
</comment>
<dbReference type="InterPro" id="IPR013155">
    <property type="entry name" value="M/V/L/I-tRNA-synth_anticd-bd"/>
</dbReference>
<evidence type="ECO:0000256" key="9">
    <source>
        <dbReference type="ARBA" id="ARBA00022833"/>
    </source>
</evidence>
<dbReference type="Gene3D" id="1.10.730.10">
    <property type="entry name" value="Isoleucyl-tRNA Synthetase, Domain 1"/>
    <property type="match status" value="1"/>
</dbReference>
<dbReference type="SUPFAM" id="SSF52374">
    <property type="entry name" value="Nucleotidylyl transferase"/>
    <property type="match status" value="1"/>
</dbReference>
<dbReference type="EC" id="6.1.1.5" evidence="15"/>
<comment type="caution">
    <text evidence="18">The sequence shown here is derived from an EMBL/GenBank/DDBJ whole genome shotgun (WGS) entry which is preliminary data.</text>
</comment>
<evidence type="ECO:0000256" key="4">
    <source>
        <dbReference type="ARBA" id="ARBA00011245"/>
    </source>
</evidence>
<evidence type="ECO:0000256" key="15">
    <source>
        <dbReference type="HAMAP-Rule" id="MF_02003"/>
    </source>
</evidence>
<dbReference type="HAMAP" id="MF_02003">
    <property type="entry name" value="Ile_tRNA_synth_type2"/>
    <property type="match status" value="1"/>
</dbReference>
<evidence type="ECO:0000256" key="10">
    <source>
        <dbReference type="ARBA" id="ARBA00022840"/>
    </source>
</evidence>
<dbReference type="GO" id="GO:0008270">
    <property type="term" value="F:zinc ion binding"/>
    <property type="evidence" value="ECO:0007669"/>
    <property type="project" value="UniProtKB-UniRule"/>
</dbReference>
<evidence type="ECO:0000259" key="17">
    <source>
        <dbReference type="Pfam" id="PF08264"/>
    </source>
</evidence>
<feature type="short sequence motif" description="'HIGH' region" evidence="15">
    <location>
        <begin position="41"/>
        <end position="51"/>
    </location>
</feature>
<evidence type="ECO:0000256" key="5">
    <source>
        <dbReference type="ARBA" id="ARBA00022490"/>
    </source>
</evidence>
<dbReference type="GO" id="GO:0000049">
    <property type="term" value="F:tRNA binding"/>
    <property type="evidence" value="ECO:0007669"/>
    <property type="project" value="InterPro"/>
</dbReference>
<keyword evidence="7 15" id="KW-0479">Metal-binding</keyword>
<organism evidence="18 19">
    <name type="scientific">Candidatus Magasanikbacteria bacterium RIFCSPHIGHO2_01_FULL_47_8</name>
    <dbReference type="NCBI Taxonomy" id="1798673"/>
    <lineage>
        <taxon>Bacteria</taxon>
        <taxon>Candidatus Magasanikiibacteriota</taxon>
    </lineage>
</organism>
<keyword evidence="12 15" id="KW-0030">Aminoacyl-tRNA synthetase</keyword>
<evidence type="ECO:0000256" key="7">
    <source>
        <dbReference type="ARBA" id="ARBA00022723"/>
    </source>
</evidence>
<dbReference type="PRINTS" id="PR00984">
    <property type="entry name" value="TRNASYNTHILE"/>
</dbReference>
<comment type="subcellular location">
    <subcellularLocation>
        <location evidence="2 15">Cytoplasm</location>
    </subcellularLocation>
</comment>
<dbReference type="GO" id="GO:0005524">
    <property type="term" value="F:ATP binding"/>
    <property type="evidence" value="ECO:0007669"/>
    <property type="project" value="UniProtKB-UniRule"/>
</dbReference>
<dbReference type="Pfam" id="PF00133">
    <property type="entry name" value="tRNA-synt_1"/>
    <property type="match status" value="1"/>
</dbReference>
<dbReference type="PANTHER" id="PTHR42780">
    <property type="entry name" value="SOLEUCYL-TRNA SYNTHETASE"/>
    <property type="match status" value="1"/>
</dbReference>
<dbReference type="InterPro" id="IPR002301">
    <property type="entry name" value="Ile-tRNA-ligase"/>
</dbReference>
<dbReference type="GO" id="GO:0006428">
    <property type="term" value="P:isoleucyl-tRNA aminoacylation"/>
    <property type="evidence" value="ECO:0007669"/>
    <property type="project" value="UniProtKB-UniRule"/>
</dbReference>
<feature type="binding site" evidence="15">
    <location>
        <position position="629"/>
    </location>
    <ligand>
        <name>ATP</name>
        <dbReference type="ChEBI" id="CHEBI:30616"/>
    </ligand>
</feature>
<keyword evidence="9 15" id="KW-0862">Zinc</keyword>
<dbReference type="InterPro" id="IPR014729">
    <property type="entry name" value="Rossmann-like_a/b/a_fold"/>
</dbReference>
<dbReference type="FunFam" id="3.40.50.620:FF:000075">
    <property type="entry name" value="Isoleucine--tRNA ligase"/>
    <property type="match status" value="1"/>
</dbReference>
<evidence type="ECO:0000256" key="1">
    <source>
        <dbReference type="ARBA" id="ARBA00001947"/>
    </source>
</evidence>
<dbReference type="FunFam" id="3.40.50.620:FF:000063">
    <property type="entry name" value="Isoleucine--tRNA ligase"/>
    <property type="match status" value="1"/>
</dbReference>
<dbReference type="InterPro" id="IPR009080">
    <property type="entry name" value="tRNAsynth_Ia_anticodon-bd"/>
</dbReference>
<keyword evidence="10 15" id="KW-0067">ATP-binding</keyword>
<keyword evidence="5 15" id="KW-0963">Cytoplasm</keyword>
<feature type="domain" description="Aminoacyl-tRNA synthetase class Ia" evidence="16">
    <location>
        <begin position="11"/>
        <end position="664"/>
    </location>
</feature>
<dbReference type="GO" id="GO:0004822">
    <property type="term" value="F:isoleucine-tRNA ligase activity"/>
    <property type="evidence" value="ECO:0007669"/>
    <property type="project" value="UniProtKB-UniRule"/>
</dbReference>
<comment type="cofactor">
    <cofactor evidence="1 15">
        <name>Zn(2+)</name>
        <dbReference type="ChEBI" id="CHEBI:29105"/>
    </cofactor>
</comment>
<dbReference type="PROSITE" id="PS00178">
    <property type="entry name" value="AA_TRNA_LIGASE_I"/>
    <property type="match status" value="1"/>
</dbReference>
<evidence type="ECO:0000313" key="18">
    <source>
        <dbReference type="EMBL" id="OGH70457.1"/>
    </source>
</evidence>
<evidence type="ECO:0000256" key="3">
    <source>
        <dbReference type="ARBA" id="ARBA00007078"/>
    </source>
</evidence>
<keyword evidence="11 15" id="KW-0648">Protein biosynthesis</keyword>
<dbReference type="EMBL" id="MFPU01000007">
    <property type="protein sequence ID" value="OGH70457.1"/>
    <property type="molecule type" value="Genomic_DNA"/>
</dbReference>
<dbReference type="Pfam" id="PF19302">
    <property type="entry name" value="DUF5915"/>
    <property type="match status" value="1"/>
</dbReference>
<dbReference type="Gene3D" id="3.40.50.620">
    <property type="entry name" value="HUPs"/>
    <property type="match status" value="2"/>
</dbReference>
<protein>
    <recommendedName>
        <fullName evidence="15">Isoleucine--tRNA ligase</fullName>
        <ecNumber evidence="15">6.1.1.5</ecNumber>
    </recommendedName>
    <alternativeName>
        <fullName evidence="15">Isoleucyl-tRNA synthetase</fullName>
        <shortName evidence="15">IleRS</shortName>
    </alternativeName>
</protein>
<feature type="short sequence motif" description="'KMSKS' region" evidence="15">
    <location>
        <begin position="626"/>
        <end position="630"/>
    </location>
</feature>
<dbReference type="AlphaFoldDB" id="A0A1F6MFL6"/>
<comment type="domain">
    <text evidence="15">IleRS has two distinct active sites: one for aminoacylation and one for editing. The misactivated valine is translocated from the active site to the editing site, which sterically excludes the correctly activated isoleucine. The single editing site contains two valyl binding pockets, one specific for each substrate (Val-AMP or Val-tRNA(Ile)).</text>
</comment>
<dbReference type="InterPro" id="IPR002300">
    <property type="entry name" value="aa-tRNA-synth_Ia"/>
</dbReference>
<dbReference type="CDD" id="cd00818">
    <property type="entry name" value="IleRS_core"/>
    <property type="match status" value="1"/>
</dbReference>
<evidence type="ECO:0000256" key="8">
    <source>
        <dbReference type="ARBA" id="ARBA00022741"/>
    </source>
</evidence>
<keyword evidence="6 15" id="KW-0436">Ligase</keyword>
<comment type="subunit">
    <text evidence="4 15">Monomer.</text>
</comment>
<dbReference type="SUPFAM" id="SSF47323">
    <property type="entry name" value="Anticodon-binding domain of a subclass of class I aminoacyl-tRNA synthetases"/>
    <property type="match status" value="2"/>
</dbReference>
<dbReference type="Gene3D" id="3.90.740.10">
    <property type="entry name" value="Valyl/Leucyl/Isoleucyl-tRNA synthetase, editing domain"/>
    <property type="match status" value="1"/>
</dbReference>
<evidence type="ECO:0000256" key="13">
    <source>
        <dbReference type="ARBA" id="ARBA00025217"/>
    </source>
</evidence>
<accession>A0A1F6MFL6</accession>
<keyword evidence="8 15" id="KW-0547">Nucleotide-binding</keyword>
<reference evidence="18 19" key="1">
    <citation type="journal article" date="2016" name="Nat. Commun.">
        <title>Thousands of microbial genomes shed light on interconnected biogeochemical processes in an aquifer system.</title>
        <authorList>
            <person name="Anantharaman K."/>
            <person name="Brown C.T."/>
            <person name="Hug L.A."/>
            <person name="Sharon I."/>
            <person name="Castelle C.J."/>
            <person name="Probst A.J."/>
            <person name="Thomas B.C."/>
            <person name="Singh A."/>
            <person name="Wilkins M.J."/>
            <person name="Karaoz U."/>
            <person name="Brodie E.L."/>
            <person name="Williams K.H."/>
            <person name="Hubbard S.S."/>
            <person name="Banfield J.F."/>
        </authorList>
    </citation>
    <scope>NUCLEOTIDE SEQUENCE [LARGE SCALE GENOMIC DNA]</scope>
</reference>
<comment type="similarity">
    <text evidence="3 15">Belongs to the class-I aminoacyl-tRNA synthetase family. IleS type 2 subfamily.</text>
</comment>